<feature type="transmembrane region" description="Helical" evidence="8">
    <location>
        <begin position="89"/>
        <end position="122"/>
    </location>
</feature>
<dbReference type="PROSITE" id="PS50262">
    <property type="entry name" value="G_PROTEIN_RECEP_F1_2"/>
    <property type="match status" value="1"/>
</dbReference>
<reference evidence="10" key="1">
    <citation type="submission" date="2021-02" db="EMBL/GenBank/DDBJ databases">
        <authorList>
            <person name="Nowell W R."/>
        </authorList>
    </citation>
    <scope>NUCLEOTIDE SEQUENCE</scope>
</reference>
<evidence type="ECO:0000256" key="4">
    <source>
        <dbReference type="ARBA" id="ARBA00023040"/>
    </source>
</evidence>
<dbReference type="Pfam" id="PF00001">
    <property type="entry name" value="7tm_1"/>
    <property type="match status" value="1"/>
</dbReference>
<proteinExistence type="predicted"/>
<dbReference type="Gene3D" id="1.20.1070.10">
    <property type="entry name" value="Rhodopsin 7-helix transmembrane proteins"/>
    <property type="match status" value="1"/>
</dbReference>
<dbReference type="PRINTS" id="PR00237">
    <property type="entry name" value="GPCRRHODOPSN"/>
</dbReference>
<keyword evidence="2 8" id="KW-0812">Transmembrane</keyword>
<dbReference type="EMBL" id="CAJOBD010000399">
    <property type="protein sequence ID" value="CAF3661432.1"/>
    <property type="molecule type" value="Genomic_DNA"/>
</dbReference>
<dbReference type="GO" id="GO:0005886">
    <property type="term" value="C:plasma membrane"/>
    <property type="evidence" value="ECO:0007669"/>
    <property type="project" value="TreeGrafter"/>
</dbReference>
<keyword evidence="3 8" id="KW-1133">Transmembrane helix</keyword>
<dbReference type="InterPro" id="IPR000276">
    <property type="entry name" value="GPCR_Rhodpsn"/>
</dbReference>
<evidence type="ECO:0000313" key="12">
    <source>
        <dbReference type="Proteomes" id="UP000663864"/>
    </source>
</evidence>
<dbReference type="GO" id="GO:0004930">
    <property type="term" value="F:G protein-coupled receptor activity"/>
    <property type="evidence" value="ECO:0007669"/>
    <property type="project" value="UniProtKB-KW"/>
</dbReference>
<dbReference type="PANTHER" id="PTHR24243">
    <property type="entry name" value="G-PROTEIN COUPLED RECEPTOR"/>
    <property type="match status" value="1"/>
</dbReference>
<evidence type="ECO:0000313" key="11">
    <source>
        <dbReference type="EMBL" id="CAF3661432.1"/>
    </source>
</evidence>
<evidence type="ECO:0000256" key="7">
    <source>
        <dbReference type="ARBA" id="ARBA00023224"/>
    </source>
</evidence>
<protein>
    <recommendedName>
        <fullName evidence="9">G-protein coupled receptors family 1 profile domain-containing protein</fullName>
    </recommendedName>
</protein>
<sequence>MMSIEYLYIFRRIMAIICCLFGLPGNILTIIVCIKSLCQQTIHGERKVFDLYLAEISILDTCLLLYWVIETLIHYLYSIDKSEYFSLMHISAFSCFFFYMINRLFAALCSWLITCFTLIRFLNIFRQLNTIRSNIILVTCLTLIFFTANSYLIVTLGYDREQKFHLNENFSNNSNENISKSTRCHIRDEYGDNPLTLLLNALVAGFLNLVLPSMLTLIVNIVIICYIRHIYKAQNSEQIQRRSDTNAGANYRSTSSTLLVISITYTLCYLPYCIIYLLLIQFGDTNGTLLYWSEITFILRYISHSVNFYAYIFTNYRFRRNIVLLFRYMLQTCLCLKKSKQPKQEKRSKRLLFRGYRLPSSNKSRAK</sequence>
<dbReference type="Proteomes" id="UP000663836">
    <property type="component" value="Unassembled WGS sequence"/>
</dbReference>
<evidence type="ECO:0000256" key="8">
    <source>
        <dbReference type="SAM" id="Phobius"/>
    </source>
</evidence>
<keyword evidence="7" id="KW-0807">Transducer</keyword>
<dbReference type="Proteomes" id="UP000663864">
    <property type="component" value="Unassembled WGS sequence"/>
</dbReference>
<evidence type="ECO:0000256" key="2">
    <source>
        <dbReference type="ARBA" id="ARBA00022692"/>
    </source>
</evidence>
<dbReference type="EMBL" id="CAJNOT010000976">
    <property type="protein sequence ID" value="CAF1120985.1"/>
    <property type="molecule type" value="Genomic_DNA"/>
</dbReference>
<feature type="transmembrane region" description="Helical" evidence="8">
    <location>
        <begin position="258"/>
        <end position="283"/>
    </location>
</feature>
<evidence type="ECO:0000256" key="1">
    <source>
        <dbReference type="ARBA" id="ARBA00004141"/>
    </source>
</evidence>
<evidence type="ECO:0000259" key="9">
    <source>
        <dbReference type="PROSITE" id="PS50262"/>
    </source>
</evidence>
<feature type="transmembrane region" description="Helical" evidence="8">
    <location>
        <begin position="12"/>
        <end position="37"/>
    </location>
</feature>
<evidence type="ECO:0000256" key="6">
    <source>
        <dbReference type="ARBA" id="ARBA00023170"/>
    </source>
</evidence>
<dbReference type="AlphaFoldDB" id="A0A814QKP8"/>
<gene>
    <name evidence="11" type="ORF">JBS370_LOCUS6935</name>
    <name evidence="10" type="ORF">ZHD862_LOCUS18629</name>
</gene>
<feature type="transmembrane region" description="Helical" evidence="8">
    <location>
        <begin position="134"/>
        <end position="154"/>
    </location>
</feature>
<comment type="caution">
    <text evidence="10">The sequence shown here is derived from an EMBL/GenBank/DDBJ whole genome shotgun (WGS) entry which is preliminary data.</text>
</comment>
<keyword evidence="6" id="KW-0675">Receptor</keyword>
<evidence type="ECO:0000256" key="5">
    <source>
        <dbReference type="ARBA" id="ARBA00023136"/>
    </source>
</evidence>
<feature type="transmembrane region" description="Helical" evidence="8">
    <location>
        <begin position="289"/>
        <end position="312"/>
    </location>
</feature>
<feature type="transmembrane region" description="Helical" evidence="8">
    <location>
        <begin position="197"/>
        <end position="227"/>
    </location>
</feature>
<dbReference type="InterPro" id="IPR017452">
    <property type="entry name" value="GPCR_Rhodpsn_7TM"/>
</dbReference>
<evidence type="ECO:0000313" key="10">
    <source>
        <dbReference type="EMBL" id="CAF1120985.1"/>
    </source>
</evidence>
<keyword evidence="4" id="KW-0297">G-protein coupled receptor</keyword>
<feature type="domain" description="G-protein coupled receptors family 1 profile" evidence="9">
    <location>
        <begin position="25"/>
        <end position="311"/>
    </location>
</feature>
<dbReference type="SUPFAM" id="SSF81321">
    <property type="entry name" value="Family A G protein-coupled receptor-like"/>
    <property type="match status" value="1"/>
</dbReference>
<evidence type="ECO:0000256" key="3">
    <source>
        <dbReference type="ARBA" id="ARBA00022989"/>
    </source>
</evidence>
<accession>A0A814QKP8</accession>
<dbReference type="PANTHER" id="PTHR24243:SF230">
    <property type="entry name" value="G-PROTEIN COUPLED RECEPTORS FAMILY 1 PROFILE DOMAIN-CONTAINING PROTEIN"/>
    <property type="match status" value="1"/>
</dbReference>
<keyword evidence="5 8" id="KW-0472">Membrane</keyword>
<organism evidence="10 12">
    <name type="scientific">Rotaria sordida</name>
    <dbReference type="NCBI Taxonomy" id="392033"/>
    <lineage>
        <taxon>Eukaryota</taxon>
        <taxon>Metazoa</taxon>
        <taxon>Spiralia</taxon>
        <taxon>Gnathifera</taxon>
        <taxon>Rotifera</taxon>
        <taxon>Eurotatoria</taxon>
        <taxon>Bdelloidea</taxon>
        <taxon>Philodinida</taxon>
        <taxon>Philodinidae</taxon>
        <taxon>Rotaria</taxon>
    </lineage>
</organism>
<name>A0A814QKP8_9BILA</name>
<comment type="subcellular location">
    <subcellularLocation>
        <location evidence="1">Membrane</location>
        <topology evidence="1">Multi-pass membrane protein</topology>
    </subcellularLocation>
</comment>
<feature type="transmembrane region" description="Helical" evidence="8">
    <location>
        <begin position="49"/>
        <end position="69"/>
    </location>
</feature>